<reference evidence="1 2" key="1">
    <citation type="submission" date="2012-04" db="EMBL/GenBank/DDBJ databases">
        <authorList>
            <person name="Harkins D.M."/>
            <person name="Madupu R."/>
            <person name="Durkin A.S."/>
            <person name="Torralba M."/>
            <person name="Methe B."/>
            <person name="Sutton G.G."/>
            <person name="Nelson K.E."/>
        </authorList>
    </citation>
    <scope>NUCLEOTIDE SEQUENCE [LARGE SCALE GENOMIC DNA]</scope>
    <source>
        <strain evidence="1 2">VK64</strain>
    </source>
</reference>
<gene>
    <name evidence="1" type="ORF">HMPREF1051_3051</name>
</gene>
<accession>I2NXC2</accession>
<dbReference type="EMBL" id="AJMT01000004">
    <property type="protein sequence ID" value="EIG30483.1"/>
    <property type="molecule type" value="Genomic_DNA"/>
</dbReference>
<name>I2NXC2_NEISI</name>
<organism evidence="1 2">
    <name type="scientific">Neisseria sicca VK64</name>
    <dbReference type="NCBI Taxonomy" id="1095748"/>
    <lineage>
        <taxon>Bacteria</taxon>
        <taxon>Pseudomonadati</taxon>
        <taxon>Pseudomonadota</taxon>
        <taxon>Betaproteobacteria</taxon>
        <taxon>Neisseriales</taxon>
        <taxon>Neisseriaceae</taxon>
        <taxon>Neisseria</taxon>
    </lineage>
</organism>
<dbReference type="AlphaFoldDB" id="I2NXC2"/>
<protein>
    <submittedName>
        <fullName evidence="1">Uncharacterized protein</fullName>
    </submittedName>
</protein>
<proteinExistence type="predicted"/>
<comment type="caution">
    <text evidence="1">The sequence shown here is derived from an EMBL/GenBank/DDBJ whole genome shotgun (WGS) entry which is preliminary data.</text>
</comment>
<sequence>MKAEDACFGRGRLEYVADSDDARAVFAMYCVNRVFGVASGSDPTFAFSDDPLGLEVV</sequence>
<dbReference type="Proteomes" id="UP000004473">
    <property type="component" value="Unassembled WGS sequence"/>
</dbReference>
<dbReference type="PATRIC" id="fig|1095748.3.peg.36"/>
<evidence type="ECO:0000313" key="2">
    <source>
        <dbReference type="Proteomes" id="UP000004473"/>
    </source>
</evidence>
<evidence type="ECO:0000313" key="1">
    <source>
        <dbReference type="EMBL" id="EIG30483.1"/>
    </source>
</evidence>